<dbReference type="EMBL" id="NPBY01000074">
    <property type="protein sequence ID" value="PAD72839.1"/>
    <property type="molecule type" value="Genomic_DNA"/>
</dbReference>
<protein>
    <recommendedName>
        <fullName evidence="1">DUF5983 domain-containing protein</fullName>
    </recommendedName>
</protein>
<evidence type="ECO:0000259" key="1">
    <source>
        <dbReference type="Pfam" id="PF19419"/>
    </source>
</evidence>
<dbReference type="Pfam" id="PF19419">
    <property type="entry name" value="DUF5983"/>
    <property type="match status" value="1"/>
</dbReference>
<accession>A0A268EI98</accession>
<reference evidence="2 3" key="1">
    <citation type="submission" date="2017-07" db="EMBL/GenBank/DDBJ databases">
        <title>Isolation and whole genome analysis of endospore-forming bacteria from heroin.</title>
        <authorList>
            <person name="Kalinowski J."/>
            <person name="Ahrens B."/>
            <person name="Al-Dilaimi A."/>
            <person name="Winkler A."/>
            <person name="Wibberg D."/>
            <person name="Schleenbecker U."/>
            <person name="Ruckert C."/>
            <person name="Wolfel R."/>
            <person name="Grass G."/>
        </authorList>
    </citation>
    <scope>NUCLEOTIDE SEQUENCE [LARGE SCALE GENOMIC DNA]</scope>
    <source>
        <strain evidence="2 3">7537-G1</strain>
    </source>
</reference>
<organism evidence="2 3">
    <name type="scientific">Paenibacillus campinasensis</name>
    <dbReference type="NCBI Taxonomy" id="66347"/>
    <lineage>
        <taxon>Bacteria</taxon>
        <taxon>Bacillati</taxon>
        <taxon>Bacillota</taxon>
        <taxon>Bacilli</taxon>
        <taxon>Bacillales</taxon>
        <taxon>Paenibacillaceae</taxon>
        <taxon>Paenibacillus</taxon>
    </lineage>
</organism>
<dbReference type="Proteomes" id="UP000215596">
    <property type="component" value="Unassembled WGS sequence"/>
</dbReference>
<name>A0A268EI98_9BACL</name>
<dbReference type="OrthoDB" id="2667176at2"/>
<dbReference type="InterPro" id="IPR046025">
    <property type="entry name" value="DUF5983"/>
</dbReference>
<dbReference type="RefSeq" id="WP_095267389.1">
    <property type="nucleotide sequence ID" value="NZ_NPBY01000074.1"/>
</dbReference>
<comment type="caution">
    <text evidence="2">The sequence shown here is derived from an EMBL/GenBank/DDBJ whole genome shotgun (WGS) entry which is preliminary data.</text>
</comment>
<dbReference type="AlphaFoldDB" id="A0A268EI98"/>
<evidence type="ECO:0000313" key="2">
    <source>
        <dbReference type="EMBL" id="PAD72839.1"/>
    </source>
</evidence>
<evidence type="ECO:0000313" key="3">
    <source>
        <dbReference type="Proteomes" id="UP000215596"/>
    </source>
</evidence>
<proteinExistence type="predicted"/>
<gene>
    <name evidence="2" type="ORF">CHH67_21260</name>
</gene>
<feature type="domain" description="DUF5983" evidence="1">
    <location>
        <begin position="96"/>
        <end position="183"/>
    </location>
</feature>
<sequence>MSEPFDPKNIERMIHMKIFIVVKQFQEVIEQVTPFVGSNAKRNAMNDFKEWTGVDYEEYEKRRQQGEDAHDILGEDFVGSNIYVETAFSGLETSQMLCVSTSHLSQQAAAALEKDMKLPLIYFRKHQYGYFVFVPESNEIQEQLETLPDGLREVLQFASDAGVEWLMVDQDGPVVPGLKCYEW</sequence>